<protein>
    <submittedName>
        <fullName evidence="2">Mobile element protein</fullName>
    </submittedName>
</protein>
<organism evidence="2 3">
    <name type="scientific">Streptomyces formicae</name>
    <dbReference type="NCBI Taxonomy" id="1616117"/>
    <lineage>
        <taxon>Bacteria</taxon>
        <taxon>Bacillati</taxon>
        <taxon>Actinomycetota</taxon>
        <taxon>Actinomycetes</taxon>
        <taxon>Kitasatosporales</taxon>
        <taxon>Streptomycetaceae</taxon>
        <taxon>Streptomyces</taxon>
    </lineage>
</organism>
<keyword evidence="3" id="KW-1185">Reference proteome</keyword>
<dbReference type="GO" id="GO:0003677">
    <property type="term" value="F:DNA binding"/>
    <property type="evidence" value="ECO:0007669"/>
    <property type="project" value="InterPro"/>
</dbReference>
<dbReference type="AlphaFoldDB" id="A0A291Q1J6"/>
<gene>
    <name evidence="2" type="ORF">KY5_0593</name>
</gene>
<dbReference type="Proteomes" id="UP000221011">
    <property type="component" value="Chromosome"/>
</dbReference>
<sequence>MFAACPRLDPRHGSVQHALQLLAIRIQQLSKEIAALKQWITKIVQGLSPALLKVYGVGPDSAASLLIAAGGNHDRLTGEASFAALCSVSPVEHSSGKVGTAA</sequence>
<reference evidence="2 3" key="1">
    <citation type="submission" date="2017-08" db="EMBL/GenBank/DDBJ databases">
        <title>Complete Genome Sequence of Streptomyces formicae KY5, the formicamycin producer.</title>
        <authorList>
            <person name="Holmes N.A."/>
            <person name="Devine R."/>
            <person name="Qin Z."/>
            <person name="Seipke R.F."/>
            <person name="Wilkinson B."/>
            <person name="Hutchings M.I."/>
        </authorList>
    </citation>
    <scope>NUCLEOTIDE SEQUENCE [LARGE SCALE GENOMIC DNA]</scope>
    <source>
        <strain evidence="2 3">KY5</strain>
    </source>
</reference>
<evidence type="ECO:0000259" key="1">
    <source>
        <dbReference type="Pfam" id="PF02371"/>
    </source>
</evidence>
<dbReference type="InterPro" id="IPR003346">
    <property type="entry name" value="Transposase_20"/>
</dbReference>
<dbReference type="KEGG" id="sfk:KY5_0593"/>
<name>A0A291Q1J6_9ACTN</name>
<feature type="domain" description="Transposase IS116/IS110/IS902 C-terminal" evidence="1">
    <location>
        <begin position="50"/>
        <end position="98"/>
    </location>
</feature>
<evidence type="ECO:0000313" key="2">
    <source>
        <dbReference type="EMBL" id="ATL25611.1"/>
    </source>
</evidence>
<evidence type="ECO:0000313" key="3">
    <source>
        <dbReference type="Proteomes" id="UP000221011"/>
    </source>
</evidence>
<dbReference type="GO" id="GO:0006313">
    <property type="term" value="P:DNA transposition"/>
    <property type="evidence" value="ECO:0007669"/>
    <property type="project" value="InterPro"/>
</dbReference>
<dbReference type="Pfam" id="PF02371">
    <property type="entry name" value="Transposase_20"/>
    <property type="match status" value="1"/>
</dbReference>
<dbReference type="RefSeq" id="WP_234362595.1">
    <property type="nucleotide sequence ID" value="NZ_CP022685.1"/>
</dbReference>
<dbReference type="EMBL" id="CP022685">
    <property type="protein sequence ID" value="ATL25611.1"/>
    <property type="molecule type" value="Genomic_DNA"/>
</dbReference>
<proteinExistence type="predicted"/>
<dbReference type="GO" id="GO:0004803">
    <property type="term" value="F:transposase activity"/>
    <property type="evidence" value="ECO:0007669"/>
    <property type="project" value="InterPro"/>
</dbReference>
<accession>A0A291Q1J6</accession>